<dbReference type="Gene3D" id="3.90.226.10">
    <property type="entry name" value="2-enoyl-CoA Hydratase, Chain A, domain 1"/>
    <property type="match status" value="1"/>
</dbReference>
<dbReference type="AlphaFoldDB" id="A0ABD2P2D5"/>
<dbReference type="PANTHER" id="PTHR43684:SF13">
    <property type="entry name" value="CHROMODOMAIN Y-LIKE PROTEIN"/>
    <property type="match status" value="1"/>
</dbReference>
<reference evidence="2 3" key="1">
    <citation type="journal article" date="2021" name="BMC Biol.">
        <title>Horizontally acquired antibacterial genes associated with adaptive radiation of ladybird beetles.</title>
        <authorList>
            <person name="Li H.S."/>
            <person name="Tang X.F."/>
            <person name="Huang Y.H."/>
            <person name="Xu Z.Y."/>
            <person name="Chen M.L."/>
            <person name="Du X.Y."/>
            <person name="Qiu B.Y."/>
            <person name="Chen P.T."/>
            <person name="Zhang W."/>
            <person name="Slipinski A."/>
            <person name="Escalona H.E."/>
            <person name="Waterhouse R.M."/>
            <person name="Zwick A."/>
            <person name="Pang H."/>
        </authorList>
    </citation>
    <scope>NUCLEOTIDE SEQUENCE [LARGE SCALE GENOMIC DNA]</scope>
    <source>
        <strain evidence="2">SYSU2018</strain>
    </source>
</reference>
<feature type="compositionally biased region" description="Basic residues" evidence="1">
    <location>
        <begin position="1"/>
        <end position="11"/>
    </location>
</feature>
<dbReference type="CDD" id="cd06558">
    <property type="entry name" value="crotonase-like"/>
    <property type="match status" value="1"/>
</dbReference>
<evidence type="ECO:0000313" key="2">
    <source>
        <dbReference type="EMBL" id="KAL3285124.1"/>
    </source>
</evidence>
<feature type="region of interest" description="Disordered" evidence="1">
    <location>
        <begin position="354"/>
        <end position="440"/>
    </location>
</feature>
<dbReference type="SUPFAM" id="SSF52096">
    <property type="entry name" value="ClpP/crotonase"/>
    <property type="match status" value="1"/>
</dbReference>
<evidence type="ECO:0000313" key="3">
    <source>
        <dbReference type="Proteomes" id="UP001516400"/>
    </source>
</evidence>
<comment type="caution">
    <text evidence="2">The sequence shown here is derived from an EMBL/GenBank/DDBJ whole genome shotgun (WGS) entry which is preliminary data.</text>
</comment>
<feature type="region of interest" description="Disordered" evidence="1">
    <location>
        <begin position="280"/>
        <end position="326"/>
    </location>
</feature>
<feature type="compositionally biased region" description="Polar residues" evidence="1">
    <location>
        <begin position="82"/>
        <end position="93"/>
    </location>
</feature>
<feature type="region of interest" description="Disordered" evidence="1">
    <location>
        <begin position="1"/>
        <end position="47"/>
    </location>
</feature>
<feature type="compositionally biased region" description="Basic and acidic residues" evidence="1">
    <location>
        <begin position="410"/>
        <end position="425"/>
    </location>
</feature>
<dbReference type="InterPro" id="IPR001753">
    <property type="entry name" value="Enoyl-CoA_hydra/iso"/>
</dbReference>
<dbReference type="EMBL" id="JABFTP020000165">
    <property type="protein sequence ID" value="KAL3285124.1"/>
    <property type="molecule type" value="Genomic_DNA"/>
</dbReference>
<dbReference type="InterPro" id="IPR029045">
    <property type="entry name" value="ClpP/crotonase-like_dom_sf"/>
</dbReference>
<dbReference type="Proteomes" id="UP001516400">
    <property type="component" value="Unassembled WGS sequence"/>
</dbReference>
<evidence type="ECO:0000256" key="1">
    <source>
        <dbReference type="SAM" id="MobiDB-lite"/>
    </source>
</evidence>
<dbReference type="InterPro" id="IPR051053">
    <property type="entry name" value="ECH/Chromodomain_protein"/>
</dbReference>
<organism evidence="2 3">
    <name type="scientific">Cryptolaemus montrouzieri</name>
    <dbReference type="NCBI Taxonomy" id="559131"/>
    <lineage>
        <taxon>Eukaryota</taxon>
        <taxon>Metazoa</taxon>
        <taxon>Ecdysozoa</taxon>
        <taxon>Arthropoda</taxon>
        <taxon>Hexapoda</taxon>
        <taxon>Insecta</taxon>
        <taxon>Pterygota</taxon>
        <taxon>Neoptera</taxon>
        <taxon>Endopterygota</taxon>
        <taxon>Coleoptera</taxon>
        <taxon>Polyphaga</taxon>
        <taxon>Cucujiformia</taxon>
        <taxon>Coccinelloidea</taxon>
        <taxon>Coccinellidae</taxon>
        <taxon>Scymninae</taxon>
        <taxon>Scymnini</taxon>
        <taxon>Cryptolaemus</taxon>
    </lineage>
</organism>
<sequence>MVLKTYTRKRKSNDMGTPEPPKKPLITPIPMSNQPDPKIDIVPSKPPDVYITKSSRVIKKKVIWDPDEAMPSVRNQSKILSKIEATSKTTPSPKNAAAPKSTATLKISTPKVVDRKSTEKDKHIDTPKSVKPIEKRIIKSGPEDEGKNIVAIDKNAIKKPDRIEVVRKIKSPVVIKNSIVSRAKVITVKSTGAGISPVISPGKSPKKSFKRLSEIDKLLMDEGAVNMLYDINNSDEQKRRSNRTTVISTDKAQNQKELINRTQEVKNELTQGTVVETVMPKILRKKEGPPTPKKEIVGPSPIRKMSKDSSKSSVHSPPPSPAAFAMADASRIIRRHSSSSFSSNDDLVQETLADHDNKDKEKHVKKKPAAPKASSSTVEEEVAPKETVKERAVKKKTVAPQESTPRKKLKKDDSSTKNEEQEKPVEITIKSEPGNVTGELKTDPTKAFTVIKMNKHYMINLTYSGSENYLTVQLLKDLTVTLKELGRNKNCHVVSLHSQGVAFCLGLDYKGLVESNEDLRKRRATELSNCIREFLKCLLNFPKVIVAGIKGDCVGFGVTMLPLFDMIVASDSASFCTPYGKLGCAPEAGFLLSIPFQSNHGLASELLYTSHRMNADEAQRRGLVTKLFWPEKFDTEFRALMAHISNLSKVGLIATKKQLRLLHCQTTEVALANTCKTLIDFWIGEECQKNFTNYNALTFDIDQ</sequence>
<feature type="region of interest" description="Disordered" evidence="1">
    <location>
        <begin position="82"/>
        <end position="103"/>
    </location>
</feature>
<gene>
    <name evidence="2" type="ORF">HHI36_019248</name>
</gene>
<proteinExistence type="predicted"/>
<feature type="compositionally biased region" description="Basic and acidic residues" evidence="1">
    <location>
        <begin position="382"/>
        <end position="391"/>
    </location>
</feature>
<accession>A0ABD2P2D5</accession>
<name>A0ABD2P2D5_9CUCU</name>
<dbReference type="Pfam" id="PF00378">
    <property type="entry name" value="ECH_1"/>
    <property type="match status" value="1"/>
</dbReference>
<keyword evidence="3" id="KW-1185">Reference proteome</keyword>
<feature type="compositionally biased region" description="Basic and acidic residues" evidence="1">
    <location>
        <begin position="285"/>
        <end position="296"/>
    </location>
</feature>
<protein>
    <submittedName>
        <fullName evidence="2">Uncharacterized protein</fullName>
    </submittedName>
</protein>
<dbReference type="PANTHER" id="PTHR43684">
    <property type="match status" value="1"/>
</dbReference>